<dbReference type="InterPro" id="IPR051917">
    <property type="entry name" value="Transposase-Integrase"/>
</dbReference>
<dbReference type="NCBIfam" id="NF033563">
    <property type="entry name" value="transpos_IS30"/>
    <property type="match status" value="1"/>
</dbReference>
<feature type="domain" description="Integrase catalytic" evidence="1">
    <location>
        <begin position="242"/>
        <end position="407"/>
    </location>
</feature>
<reference evidence="2" key="2">
    <citation type="submission" date="2015-05" db="EMBL/GenBank/DDBJ databases">
        <authorList>
            <person name="Wang D.B."/>
            <person name="Wang M."/>
        </authorList>
    </citation>
    <scope>NUCLEOTIDE SEQUENCE [LARGE SCALE GENOMIC DNA]</scope>
    <source>
        <strain evidence="2">M72</strain>
    </source>
</reference>
<dbReference type="Proteomes" id="UP000095495">
    <property type="component" value="Unassembled WGS sequence"/>
</dbReference>
<sequence length="434" mass="50141">MAKFLNYEGRLDIESGLKEHMTFTELGEKLGRDRTTITKEIRNYSIEQDTGYGSYPHNTCKYRKACRRKKVCGTNDCRHPLVAVCKQCELICNRYCEHFEEEVCTHRFKPPYVCNGCSEVKKCTLTKTVYDALEAQRQATEKISESRSGILATEGELVRLNAILVPLVKQGQSIHQIYLTHKDELMCSEKTLYNYVDGGLFDIRNIDLPRKVKYRPRYKKPELKVDRGCRVGRNYHDYEVYMEQHPDTAVVQMDSVIGSKGGKVLLTIYFVNVSLMLGFLREANTSKSVIDIYDELYQRLGGQDFRKLFPVILTDNGSEFSNPKCIENGPDGKGFRRTRIYYCNPSAPYQKAEIEVGHEFIRRIVPKGRSFDELTQADIELMMNHINSYRRKKLNGKSPYEAFCFYYGEDLAERLGCREVAAKDINLTARLLKK</sequence>
<dbReference type="AlphaFoldDB" id="A0A0M6WXA4"/>
<dbReference type="PANTHER" id="PTHR10948">
    <property type="entry name" value="TRANSPOSASE"/>
    <property type="match status" value="1"/>
</dbReference>
<evidence type="ECO:0000259" key="1">
    <source>
        <dbReference type="PROSITE" id="PS50994"/>
    </source>
</evidence>
<dbReference type="OrthoDB" id="9776104at2"/>
<dbReference type="InterPro" id="IPR001584">
    <property type="entry name" value="Integrase_cat-core"/>
</dbReference>
<reference evidence="4" key="1">
    <citation type="submission" date="2015-05" db="EMBL/GenBank/DDBJ databases">
        <authorList>
            <consortium name="Pathogen Informatics"/>
        </authorList>
    </citation>
    <scope>NUCLEOTIDE SEQUENCE [LARGE SCALE GENOMIC DNA]</scope>
    <source>
        <strain evidence="3 5">2789STDY5608863</strain>
        <strain evidence="4">M72</strain>
    </source>
</reference>
<evidence type="ECO:0000313" key="4">
    <source>
        <dbReference type="Proteomes" id="UP000049979"/>
    </source>
</evidence>
<dbReference type="InterPro" id="IPR053392">
    <property type="entry name" value="Transposase_IS30-like"/>
</dbReference>
<evidence type="ECO:0000313" key="2">
    <source>
        <dbReference type="EMBL" id="CRL41854.1"/>
    </source>
</evidence>
<keyword evidence="4" id="KW-1185">Reference proteome</keyword>
<dbReference type="PROSITE" id="PS50994">
    <property type="entry name" value="INTEGRASE"/>
    <property type="match status" value="1"/>
</dbReference>
<dbReference type="EMBL" id="CVRR01000055">
    <property type="protein sequence ID" value="CRL41854.1"/>
    <property type="molecule type" value="Genomic_DNA"/>
</dbReference>
<dbReference type="RefSeq" id="WP_055068567.1">
    <property type="nucleotide sequence ID" value="NZ_CP173697.1"/>
</dbReference>
<dbReference type="GO" id="GO:0005829">
    <property type="term" value="C:cytosol"/>
    <property type="evidence" value="ECO:0007669"/>
    <property type="project" value="TreeGrafter"/>
</dbReference>
<organism evidence="2 4">
    <name type="scientific">Roseburia faecis</name>
    <dbReference type="NCBI Taxonomy" id="301302"/>
    <lineage>
        <taxon>Bacteria</taxon>
        <taxon>Bacillati</taxon>
        <taxon>Bacillota</taxon>
        <taxon>Clostridia</taxon>
        <taxon>Lachnospirales</taxon>
        <taxon>Lachnospiraceae</taxon>
        <taxon>Roseburia</taxon>
    </lineage>
</organism>
<dbReference type="PANTHER" id="PTHR10948:SF23">
    <property type="entry name" value="TRANSPOSASE INSI FOR INSERTION SEQUENCE ELEMENT IS30A-RELATED"/>
    <property type="match status" value="1"/>
</dbReference>
<dbReference type="Gene3D" id="3.30.420.10">
    <property type="entry name" value="Ribonuclease H-like superfamily/Ribonuclease H"/>
    <property type="match status" value="1"/>
</dbReference>
<dbReference type="EMBL" id="CYXV01000010">
    <property type="protein sequence ID" value="CUN04801.1"/>
    <property type="molecule type" value="Genomic_DNA"/>
</dbReference>
<dbReference type="GO" id="GO:0004803">
    <property type="term" value="F:transposase activity"/>
    <property type="evidence" value="ECO:0007669"/>
    <property type="project" value="TreeGrafter"/>
</dbReference>
<name>A0A0M6WXA4_9FIRM</name>
<gene>
    <name evidence="3" type="ORF">ERS852420_02359</name>
    <name evidence="2" type="ORF">M72_31651</name>
</gene>
<dbReference type="InterPro" id="IPR036397">
    <property type="entry name" value="RNaseH_sf"/>
</dbReference>
<dbReference type="GO" id="GO:0003676">
    <property type="term" value="F:nucleic acid binding"/>
    <property type="evidence" value="ECO:0007669"/>
    <property type="project" value="InterPro"/>
</dbReference>
<evidence type="ECO:0000313" key="3">
    <source>
        <dbReference type="EMBL" id="CUN04801.1"/>
    </source>
</evidence>
<evidence type="ECO:0000313" key="5">
    <source>
        <dbReference type="Proteomes" id="UP000095495"/>
    </source>
</evidence>
<dbReference type="GO" id="GO:0015074">
    <property type="term" value="P:DNA integration"/>
    <property type="evidence" value="ECO:0007669"/>
    <property type="project" value="InterPro"/>
</dbReference>
<accession>A0A0M6WXA4</accession>
<dbReference type="Proteomes" id="UP000049979">
    <property type="component" value="Unassembled WGS sequence"/>
</dbReference>
<proteinExistence type="predicted"/>
<dbReference type="GO" id="GO:0032196">
    <property type="term" value="P:transposition"/>
    <property type="evidence" value="ECO:0007669"/>
    <property type="project" value="TreeGrafter"/>
</dbReference>
<dbReference type="SUPFAM" id="SSF53098">
    <property type="entry name" value="Ribonuclease H-like"/>
    <property type="match status" value="1"/>
</dbReference>
<dbReference type="InterPro" id="IPR012337">
    <property type="entry name" value="RNaseH-like_sf"/>
</dbReference>
<protein>
    <submittedName>
        <fullName evidence="3">Transposase and inactivated derivatives, IS30 family</fullName>
    </submittedName>
</protein>
<dbReference type="STRING" id="301302.ERS852420_02359"/>